<comment type="caution">
    <text evidence="11">The sequence shown here is derived from an EMBL/GenBank/DDBJ whole genome shotgun (WGS) entry which is preliminary data.</text>
</comment>
<keyword evidence="5" id="KW-0413">Isomerase</keyword>
<sequence>MIKLNKHPDYSLELKRLNYTLDYLKIYNRVIAKQKNSLDSQIDSQLKHFDPDNKEQFTQVTLNTSIRDSLNQKVQNAERCLLKPYFARVDFKETDVDKLQNLYIGKMSLLKEETGEFLIVDWRAPISNLYYDGRIGKASYTCPDGNIKGEISLKRQYMIENGKLEDFYDVDITTNDDFLQACLSSSKDNRLKDIVSTIQVEQNKVIRANMWRPLIVQGAAGGGKTTIALHRIAYLIYTFEKKLKPENFMIMAPSHFFLSYISDVLPELGVENVMQTTFEDFAQKIIGRKLKIMPSTKKLSDLVNLRDSINCENIKKVSNFKASLEFKAAIQSFIKTIEQNFIPYEDFKIHTFVLIPSANIKRWFLEDYKSLPLMKRVNEIKKHLTNSIENNKARILQRVENSYDEKLNKVRDEAPDSPERRKIIIKLVDERDALLKNIKKNSKTLVKNYLSKISVLSPLEYYKKLLNDKALFNKLTEKYINHELSELIRETSKDILDKNVVEFEDLAPLMYIKYLTQGLDEKINIRHIIIDEAQDFSLFQFSVLKEIIDSPSFTILGDLCQGIYSFRGVTDWNKTADLIFGTNEPALLKLEQSYRTTIEIMDAANSVIRFLNNKSLPLAKPVIRHGDPVTVMEKGSLAKVKNEIEKNLLDLHKNKLKSAAIICKTMKECKELKSLFKNSSFNIQIINEKENNYAGGILIIPSYLVKGLEFDMVIIANASKEQYTPDELDVKLLYIAMTRPLHKLYIYSVGEKTEMLREV</sequence>
<dbReference type="PANTHER" id="PTHR11070">
    <property type="entry name" value="UVRD / RECB / PCRA DNA HELICASE FAMILY MEMBER"/>
    <property type="match status" value="1"/>
</dbReference>
<evidence type="ECO:0000313" key="12">
    <source>
        <dbReference type="Proteomes" id="UP001623592"/>
    </source>
</evidence>
<reference evidence="11 12" key="1">
    <citation type="submission" date="2024-11" db="EMBL/GenBank/DDBJ databases">
        <authorList>
            <person name="Heng Y.C."/>
            <person name="Lim A.C.H."/>
            <person name="Lee J.K.Y."/>
            <person name="Kittelmann S."/>
        </authorList>
    </citation>
    <scope>NUCLEOTIDE SEQUENCE [LARGE SCALE GENOMIC DNA]</scope>
    <source>
        <strain evidence="11 12">WILCCON 0114</strain>
    </source>
</reference>
<evidence type="ECO:0000256" key="9">
    <source>
        <dbReference type="PROSITE-ProRule" id="PRU00560"/>
    </source>
</evidence>
<evidence type="ECO:0000256" key="2">
    <source>
        <dbReference type="ARBA" id="ARBA00022801"/>
    </source>
</evidence>
<dbReference type="PROSITE" id="PS51198">
    <property type="entry name" value="UVRD_HELICASE_ATP_BIND"/>
    <property type="match status" value="1"/>
</dbReference>
<dbReference type="EC" id="5.6.2.4" evidence="7"/>
<organism evidence="11 12">
    <name type="scientific">Clostridium neuense</name>
    <dbReference type="NCBI Taxonomy" id="1728934"/>
    <lineage>
        <taxon>Bacteria</taxon>
        <taxon>Bacillati</taxon>
        <taxon>Bacillota</taxon>
        <taxon>Clostridia</taxon>
        <taxon>Eubacteriales</taxon>
        <taxon>Clostridiaceae</taxon>
        <taxon>Clostridium</taxon>
    </lineage>
</organism>
<dbReference type="Gene3D" id="3.40.50.300">
    <property type="entry name" value="P-loop containing nucleotide triphosphate hydrolases"/>
    <property type="match status" value="3"/>
</dbReference>
<gene>
    <name evidence="11" type="primary">helD</name>
    <name evidence="11" type="ORF">ACJDT4_20785</name>
</gene>
<accession>A0ABW8TMV7</accession>
<evidence type="ECO:0000256" key="5">
    <source>
        <dbReference type="ARBA" id="ARBA00023235"/>
    </source>
</evidence>
<evidence type="ECO:0000256" key="8">
    <source>
        <dbReference type="ARBA" id="ARBA00048988"/>
    </source>
</evidence>
<evidence type="ECO:0000256" key="6">
    <source>
        <dbReference type="ARBA" id="ARBA00034617"/>
    </source>
</evidence>
<evidence type="ECO:0000256" key="3">
    <source>
        <dbReference type="ARBA" id="ARBA00022806"/>
    </source>
</evidence>
<name>A0ABW8TMV7_9CLOT</name>
<dbReference type="Pfam" id="PF13538">
    <property type="entry name" value="UvrD_C_2"/>
    <property type="match status" value="1"/>
</dbReference>
<dbReference type="Pfam" id="PF13361">
    <property type="entry name" value="UvrD_C"/>
    <property type="match status" value="1"/>
</dbReference>
<dbReference type="InterPro" id="IPR014017">
    <property type="entry name" value="DNA_helicase_UvrD-like_C"/>
</dbReference>
<feature type="domain" description="UvrD-like helicase ATP-binding" evidence="10">
    <location>
        <begin position="197"/>
        <end position="597"/>
    </location>
</feature>
<dbReference type="NCBIfam" id="NF041464">
    <property type="entry name" value="HelD_BACSU"/>
    <property type="match status" value="1"/>
</dbReference>
<keyword evidence="2 9" id="KW-0378">Hydrolase</keyword>
<comment type="catalytic activity">
    <reaction evidence="6">
        <text>Couples ATP hydrolysis with the unwinding of duplex DNA by translocating in the 3'-5' direction.</text>
        <dbReference type="EC" id="5.6.2.4"/>
    </reaction>
</comment>
<dbReference type="SUPFAM" id="SSF52540">
    <property type="entry name" value="P-loop containing nucleoside triphosphate hydrolases"/>
    <property type="match status" value="1"/>
</dbReference>
<dbReference type="InterPro" id="IPR048228">
    <property type="entry name" value="HelD_bacillota"/>
</dbReference>
<evidence type="ECO:0000256" key="7">
    <source>
        <dbReference type="ARBA" id="ARBA00034808"/>
    </source>
</evidence>
<keyword evidence="3 9" id="KW-0347">Helicase</keyword>
<dbReference type="RefSeq" id="WP_406789505.1">
    <property type="nucleotide sequence ID" value="NZ_JBJIAA010000021.1"/>
</dbReference>
<dbReference type="Pfam" id="PF00580">
    <property type="entry name" value="UvrD-helicase"/>
    <property type="match status" value="1"/>
</dbReference>
<dbReference type="InterPro" id="IPR014016">
    <property type="entry name" value="UvrD-like_ATP-bd"/>
</dbReference>
<proteinExistence type="predicted"/>
<evidence type="ECO:0000259" key="10">
    <source>
        <dbReference type="PROSITE" id="PS51198"/>
    </source>
</evidence>
<dbReference type="EMBL" id="JBJIAA010000021">
    <property type="protein sequence ID" value="MFL0252848.1"/>
    <property type="molecule type" value="Genomic_DNA"/>
</dbReference>
<keyword evidence="12" id="KW-1185">Reference proteome</keyword>
<dbReference type="InterPro" id="IPR000212">
    <property type="entry name" value="DNA_helicase_UvrD/REP"/>
</dbReference>
<evidence type="ECO:0000256" key="1">
    <source>
        <dbReference type="ARBA" id="ARBA00022741"/>
    </source>
</evidence>
<keyword evidence="4 9" id="KW-0067">ATP-binding</keyword>
<protein>
    <recommendedName>
        <fullName evidence="7">DNA 3'-5' helicase</fullName>
        <ecNumber evidence="7">5.6.2.4</ecNumber>
    </recommendedName>
</protein>
<dbReference type="PANTHER" id="PTHR11070:SF17">
    <property type="entry name" value="DNA HELICASE IV"/>
    <property type="match status" value="1"/>
</dbReference>
<keyword evidence="1 9" id="KW-0547">Nucleotide-binding</keyword>
<evidence type="ECO:0000313" key="11">
    <source>
        <dbReference type="EMBL" id="MFL0252848.1"/>
    </source>
</evidence>
<dbReference type="InterPro" id="IPR027785">
    <property type="entry name" value="UvrD-like_helicase_C"/>
</dbReference>
<dbReference type="InterPro" id="IPR027417">
    <property type="entry name" value="P-loop_NTPase"/>
</dbReference>
<dbReference type="Proteomes" id="UP001623592">
    <property type="component" value="Unassembled WGS sequence"/>
</dbReference>
<evidence type="ECO:0000256" key="4">
    <source>
        <dbReference type="ARBA" id="ARBA00022840"/>
    </source>
</evidence>
<comment type="catalytic activity">
    <reaction evidence="8">
        <text>ATP + H2O = ADP + phosphate + H(+)</text>
        <dbReference type="Rhea" id="RHEA:13065"/>
        <dbReference type="ChEBI" id="CHEBI:15377"/>
        <dbReference type="ChEBI" id="CHEBI:15378"/>
        <dbReference type="ChEBI" id="CHEBI:30616"/>
        <dbReference type="ChEBI" id="CHEBI:43474"/>
        <dbReference type="ChEBI" id="CHEBI:456216"/>
        <dbReference type="EC" id="5.6.2.4"/>
    </reaction>
</comment>
<feature type="binding site" evidence="9">
    <location>
        <begin position="218"/>
        <end position="225"/>
    </location>
    <ligand>
        <name>ATP</name>
        <dbReference type="ChEBI" id="CHEBI:30616"/>
    </ligand>
</feature>